<name>A0A8H4GW29_9EURO</name>
<dbReference type="Proteomes" id="UP000653565">
    <property type="component" value="Unassembled WGS sequence"/>
</dbReference>
<protein>
    <submittedName>
        <fullName evidence="1">Uncharacterized protein</fullName>
    </submittedName>
</protein>
<evidence type="ECO:0000313" key="1">
    <source>
        <dbReference type="EMBL" id="KAF4229442.1"/>
    </source>
</evidence>
<keyword evidence="2" id="KW-1185">Reference proteome</keyword>
<proteinExistence type="predicted"/>
<accession>A0A8H4GW29</accession>
<reference evidence="1" key="2">
    <citation type="submission" date="2020-04" db="EMBL/GenBank/DDBJ databases">
        <authorList>
            <person name="Santos R.A.C."/>
            <person name="Steenwyk J.L."/>
            <person name="Rivero-Menendez O."/>
            <person name="Mead M.E."/>
            <person name="Silva L.P."/>
            <person name="Bastos R.W."/>
            <person name="Alastruey-Izquierdo A."/>
            <person name="Goldman G.H."/>
            <person name="Rokas A."/>
        </authorList>
    </citation>
    <scope>NUCLEOTIDE SEQUENCE</scope>
    <source>
        <strain evidence="1">CNM-CM6805</strain>
    </source>
</reference>
<dbReference type="EMBL" id="JAAAPX010000133">
    <property type="protein sequence ID" value="KAF4229442.1"/>
    <property type="molecule type" value="Genomic_DNA"/>
</dbReference>
<dbReference type="AlphaFoldDB" id="A0A8H4GW29"/>
<reference evidence="1" key="1">
    <citation type="journal article" date="2020" name="bioRxiv">
        <title>Genomic and phenotypic heterogeneity of clinical isolates of the human pathogens Aspergillus fumigatus, Aspergillus lentulus and Aspergillus fumigatiaffinis.</title>
        <authorList>
            <person name="dos Santos R.A.C."/>
            <person name="Steenwyk J.L."/>
            <person name="Rivero-Menendez O."/>
            <person name="Mead M.E."/>
            <person name="Silva L.P."/>
            <person name="Bastos R.W."/>
            <person name="Alastruey-Izquierdo A."/>
            <person name="Goldman G.H."/>
            <person name="Rokas A."/>
        </authorList>
    </citation>
    <scope>NUCLEOTIDE SEQUENCE</scope>
    <source>
        <strain evidence="1">CNM-CM6805</strain>
    </source>
</reference>
<comment type="caution">
    <text evidence="1">The sequence shown here is derived from an EMBL/GenBank/DDBJ whole genome shotgun (WGS) entry which is preliminary data.</text>
</comment>
<gene>
    <name evidence="1" type="ORF">CNMCM6805_001488</name>
</gene>
<sequence length="115" mass="12084">MVFWSMTVASSEISSGLLGPGLLKRSKEFPDRSRGPSGLSGCLRDSGLPVLYTAGVARGAQQMSMPGSLAQQTVEMYGFAEIVTIHALLALRGGVVHNLTINEEGNVAVGIPVLR</sequence>
<evidence type="ECO:0000313" key="2">
    <source>
        <dbReference type="Proteomes" id="UP000653565"/>
    </source>
</evidence>
<organism evidence="1 2">
    <name type="scientific">Aspergillus fumigatiaffinis</name>
    <dbReference type="NCBI Taxonomy" id="340414"/>
    <lineage>
        <taxon>Eukaryota</taxon>
        <taxon>Fungi</taxon>
        <taxon>Dikarya</taxon>
        <taxon>Ascomycota</taxon>
        <taxon>Pezizomycotina</taxon>
        <taxon>Eurotiomycetes</taxon>
        <taxon>Eurotiomycetidae</taxon>
        <taxon>Eurotiales</taxon>
        <taxon>Aspergillaceae</taxon>
        <taxon>Aspergillus</taxon>
        <taxon>Aspergillus subgen. Fumigati</taxon>
    </lineage>
</organism>